<feature type="repeat" description="ANK" evidence="3">
    <location>
        <begin position="592"/>
        <end position="624"/>
    </location>
</feature>
<dbReference type="PROSITE" id="PS50297">
    <property type="entry name" value="ANK_REP_REGION"/>
    <property type="match status" value="2"/>
</dbReference>
<evidence type="ECO:0000256" key="1">
    <source>
        <dbReference type="ARBA" id="ARBA00022737"/>
    </source>
</evidence>
<reference evidence="6" key="1">
    <citation type="journal article" date="2023" name="Commun. Biol.">
        <title>Genome analysis of Parmales, the sister group of diatoms, reveals the evolutionary specialization of diatoms from phago-mixotrophs to photoautotrophs.</title>
        <authorList>
            <person name="Ban H."/>
            <person name="Sato S."/>
            <person name="Yoshikawa S."/>
            <person name="Yamada K."/>
            <person name="Nakamura Y."/>
            <person name="Ichinomiya M."/>
            <person name="Sato N."/>
            <person name="Blanc-Mathieu R."/>
            <person name="Endo H."/>
            <person name="Kuwata A."/>
            <person name="Ogata H."/>
        </authorList>
    </citation>
    <scope>NUCLEOTIDE SEQUENCE [LARGE SCALE GENOMIC DNA]</scope>
</reference>
<dbReference type="AlphaFoldDB" id="A0A9W7GP19"/>
<dbReference type="Pfam" id="PF12796">
    <property type="entry name" value="Ank_2"/>
    <property type="match status" value="1"/>
</dbReference>
<dbReference type="InterPro" id="IPR002110">
    <property type="entry name" value="Ankyrin_rpt"/>
</dbReference>
<organism evidence="5 6">
    <name type="scientific">Triparma columacea</name>
    <dbReference type="NCBI Taxonomy" id="722753"/>
    <lineage>
        <taxon>Eukaryota</taxon>
        <taxon>Sar</taxon>
        <taxon>Stramenopiles</taxon>
        <taxon>Ochrophyta</taxon>
        <taxon>Bolidophyceae</taxon>
        <taxon>Parmales</taxon>
        <taxon>Triparmaceae</taxon>
        <taxon>Triparma</taxon>
    </lineage>
</organism>
<feature type="region of interest" description="Disordered" evidence="4">
    <location>
        <begin position="365"/>
        <end position="418"/>
    </location>
</feature>
<feature type="compositionally biased region" description="Basic and acidic residues" evidence="4">
    <location>
        <begin position="226"/>
        <end position="248"/>
    </location>
</feature>
<dbReference type="SMART" id="SM00248">
    <property type="entry name" value="ANK"/>
    <property type="match status" value="3"/>
</dbReference>
<keyword evidence="1" id="KW-0677">Repeat</keyword>
<feature type="compositionally biased region" description="Basic and acidic residues" evidence="4">
    <location>
        <begin position="400"/>
        <end position="410"/>
    </location>
</feature>
<comment type="caution">
    <text evidence="5">The sequence shown here is derived from an EMBL/GenBank/DDBJ whole genome shotgun (WGS) entry which is preliminary data.</text>
</comment>
<accession>A0A9W7GP19</accession>
<proteinExistence type="predicted"/>
<feature type="compositionally biased region" description="Basic residues" evidence="4">
    <location>
        <begin position="279"/>
        <end position="288"/>
    </location>
</feature>
<dbReference type="Pfam" id="PF00023">
    <property type="entry name" value="Ank"/>
    <property type="match status" value="1"/>
</dbReference>
<evidence type="ECO:0000256" key="4">
    <source>
        <dbReference type="SAM" id="MobiDB-lite"/>
    </source>
</evidence>
<feature type="region of interest" description="Disordered" evidence="4">
    <location>
        <begin position="1"/>
        <end position="22"/>
    </location>
</feature>
<feature type="region of interest" description="Disordered" evidence="4">
    <location>
        <begin position="74"/>
        <end position="93"/>
    </location>
</feature>
<keyword evidence="6" id="KW-1185">Reference proteome</keyword>
<dbReference type="OrthoDB" id="341259at2759"/>
<dbReference type="Gene3D" id="1.25.40.20">
    <property type="entry name" value="Ankyrin repeat-containing domain"/>
    <property type="match status" value="2"/>
</dbReference>
<feature type="repeat" description="ANK" evidence="3">
    <location>
        <begin position="509"/>
        <end position="542"/>
    </location>
</feature>
<feature type="compositionally biased region" description="Basic residues" evidence="4">
    <location>
        <begin position="119"/>
        <end position="135"/>
    </location>
</feature>
<feature type="region of interest" description="Disordered" evidence="4">
    <location>
        <begin position="109"/>
        <end position="182"/>
    </location>
</feature>
<dbReference type="InterPro" id="IPR036770">
    <property type="entry name" value="Ankyrin_rpt-contain_sf"/>
</dbReference>
<evidence type="ECO:0000313" key="5">
    <source>
        <dbReference type="EMBL" id="GMI49192.1"/>
    </source>
</evidence>
<dbReference type="PANTHER" id="PTHR24198">
    <property type="entry name" value="ANKYRIN REPEAT AND PROTEIN KINASE DOMAIN-CONTAINING PROTEIN"/>
    <property type="match status" value="1"/>
</dbReference>
<dbReference type="PROSITE" id="PS50088">
    <property type="entry name" value="ANK_REPEAT"/>
    <property type="match status" value="3"/>
</dbReference>
<dbReference type="PANTHER" id="PTHR24198:SF165">
    <property type="entry name" value="ANKYRIN REPEAT-CONTAINING PROTEIN-RELATED"/>
    <property type="match status" value="1"/>
</dbReference>
<dbReference type="EMBL" id="BRYA01000475">
    <property type="protein sequence ID" value="GMI49192.1"/>
    <property type="molecule type" value="Genomic_DNA"/>
</dbReference>
<protein>
    <submittedName>
        <fullName evidence="5">Uncharacterized protein</fullName>
    </submittedName>
</protein>
<feature type="repeat" description="ANK" evidence="3">
    <location>
        <begin position="543"/>
        <end position="566"/>
    </location>
</feature>
<name>A0A9W7GP19_9STRA</name>
<evidence type="ECO:0000313" key="6">
    <source>
        <dbReference type="Proteomes" id="UP001165065"/>
    </source>
</evidence>
<feature type="region of interest" description="Disordered" evidence="4">
    <location>
        <begin position="226"/>
        <end position="312"/>
    </location>
</feature>
<dbReference type="Proteomes" id="UP001165065">
    <property type="component" value="Unassembled WGS sequence"/>
</dbReference>
<gene>
    <name evidence="5" type="ORF">TrCOL_g9044</name>
</gene>
<feature type="compositionally biased region" description="Polar residues" evidence="4">
    <location>
        <begin position="265"/>
        <end position="278"/>
    </location>
</feature>
<feature type="compositionally biased region" description="Basic and acidic residues" evidence="4">
    <location>
        <begin position="74"/>
        <end position="83"/>
    </location>
</feature>
<dbReference type="SUPFAM" id="SSF48403">
    <property type="entry name" value="Ankyrin repeat"/>
    <property type="match status" value="1"/>
</dbReference>
<keyword evidence="2 3" id="KW-0040">ANK repeat</keyword>
<evidence type="ECO:0000256" key="3">
    <source>
        <dbReference type="PROSITE-ProRule" id="PRU00023"/>
    </source>
</evidence>
<evidence type="ECO:0000256" key="2">
    <source>
        <dbReference type="ARBA" id="ARBA00023043"/>
    </source>
</evidence>
<sequence length="715" mass="80938">MSESDSDDASSQSSAFSEKSALAEIEKFSEGEEALALAAAEEERLKKEANDRIAALGVRDPMLDDAVEIWENVEKEKHNDHGKPWKKPPPVQFSPEYWKEWKQKVKVDKANYNPEEAMRRHKKAEKERRKNRPKLRAPLPQKYSRYGKSRPPQANFSVPKYHVSSSNDPRMLPSKGKTPSEKALEDLKEMMATLTGGEDLGDENKEAFSIVKIAHVSLIEEAIKRETSEREANESEREDIGMAYVKEEKEEEESDVIATEVTPLVTPQTSITSSPTRTHQLKTPKLKPKPVPSSSSDRHTLAKTPAFSTGTRNDWAKVNSLDLQPTVRTSSDTPGTHYNLERAEKKTMLKRNPAADIIGRPQENYERSMRDTPGPIYNGKLSALSTKPPGRTVEFSPNPRFKDTNNDRALVKPPGPGSYNVEMSKVKLRNTLPFDGLKQYSNPMKAAAPDLRAMRNYGHGCSYSEHVLYGQCLDGKCSTRAPWEKFNMKKIKHWRKQGAEIKGEEFKDKEKTAVHFAVMYADLKLVDKLLKENGLDVDAIDQSGQSPLHIACEKGLSRITERLLNNEQHPLKIKIGFVSKRIAPLIDVQDVNGHTPLHLAAIGSHRKCCELLIDAGANPDILNNKKQTALDVSGTQALFQQLEYYSEMSKERARTEALTMKRSSQMRKLNEHRRNEERMAYKKELGKQKLMTAEIQRIHEKGKTLMQKENEVFGF</sequence>
<feature type="compositionally biased region" description="Low complexity" evidence="4">
    <location>
        <begin position="9"/>
        <end position="20"/>
    </location>
</feature>